<evidence type="ECO:0000313" key="2">
    <source>
        <dbReference type="Proteomes" id="UP000736335"/>
    </source>
</evidence>
<evidence type="ECO:0000313" key="1">
    <source>
        <dbReference type="EMBL" id="KAF9779871.1"/>
    </source>
</evidence>
<proteinExistence type="predicted"/>
<dbReference type="SUPFAM" id="SSF52540">
    <property type="entry name" value="P-loop containing nucleoside triphosphate hydrolases"/>
    <property type="match status" value="1"/>
</dbReference>
<dbReference type="PANTHER" id="PTHR33129">
    <property type="entry name" value="PROTEIN KINASE DOMAIN-CONTAINING PROTEIN-RELATED"/>
    <property type="match status" value="1"/>
</dbReference>
<keyword evidence="2" id="KW-1185">Reference proteome</keyword>
<dbReference type="InterPro" id="IPR027417">
    <property type="entry name" value="P-loop_NTPase"/>
</dbReference>
<sequence length="450" mass="51389">MQFQSLRPYGSGEATLRRWDDSDRNWAWPDRDRRTWKIASDGYQLFYQQWLAQSSRSKLFKTAPYELSLGADEHGTPLLPFHASDTSQGKILVTKSYEDTFIRILNLRESDLGQARGVVFTGQPGTGKTTFLKYMLVWLLSARQVVLLYEKSGIYLFYLGQVYFSAARNFNYLPEHRMKCFCPVWALIDADLEAQEPPIRAHSNIWPIQASPPDPIRWKLWVKQNHASILGMPKWNTEELAKGLRLCPEYDNFRHRLAESLPLVDGSSPIATGDENIDATLQLLREERGEEEEEEDCGESSDGARSLATDQVVNTVGETGQSGAAADQVDAAFEILVQNATGEFGFAPRDVYRGVFQLPATRMEHKAYVDDFTCEQYKRFIDGFSTDHPFYNLPPHVIEVYPYPPPTGDDSWAVDFKSFRIGKAMVMKMITVDEKLLLEMYHHCRRTPGL</sequence>
<accession>A0A9P6L2W2</accession>
<dbReference type="Proteomes" id="UP000736335">
    <property type="component" value="Unassembled WGS sequence"/>
</dbReference>
<dbReference type="InterPro" id="IPR052980">
    <property type="entry name" value="Crinkler_effector"/>
</dbReference>
<reference evidence="1" key="2">
    <citation type="submission" date="2020-11" db="EMBL/GenBank/DDBJ databases">
        <authorList>
            <consortium name="DOE Joint Genome Institute"/>
            <person name="Kuo A."/>
            <person name="Miyauchi S."/>
            <person name="Kiss E."/>
            <person name="Drula E."/>
            <person name="Kohler A."/>
            <person name="Sanchez-Garcia M."/>
            <person name="Andreopoulos B."/>
            <person name="Barry K.W."/>
            <person name="Bonito G."/>
            <person name="Buee M."/>
            <person name="Carver A."/>
            <person name="Chen C."/>
            <person name="Cichocki N."/>
            <person name="Clum A."/>
            <person name="Culley D."/>
            <person name="Crous P.W."/>
            <person name="Fauchery L."/>
            <person name="Girlanda M."/>
            <person name="Hayes R."/>
            <person name="Keri Z."/>
            <person name="Labutti K."/>
            <person name="Lipzen A."/>
            <person name="Lombard V."/>
            <person name="Magnuson J."/>
            <person name="Maillard F."/>
            <person name="Morin E."/>
            <person name="Murat C."/>
            <person name="Nolan M."/>
            <person name="Ohm R."/>
            <person name="Pangilinan J."/>
            <person name="Pereira M."/>
            <person name="Perotto S."/>
            <person name="Peter M."/>
            <person name="Riley R."/>
            <person name="Sitrit Y."/>
            <person name="Stielow B."/>
            <person name="Szollosi G."/>
            <person name="Zifcakova L."/>
            <person name="Stursova M."/>
            <person name="Spatafora J.W."/>
            <person name="Tedersoo L."/>
            <person name="Vaario L.-M."/>
            <person name="Yamada A."/>
            <person name="Yan M."/>
            <person name="Wang P."/>
            <person name="Xu J."/>
            <person name="Bruns T."/>
            <person name="Baldrian P."/>
            <person name="Vilgalys R."/>
            <person name="Henrissat B."/>
            <person name="Grigoriev I.V."/>
            <person name="Hibbett D."/>
            <person name="Nagy L.G."/>
            <person name="Martin F.M."/>
        </authorList>
    </citation>
    <scope>NUCLEOTIDE SEQUENCE</scope>
    <source>
        <strain evidence="1">UH-Tt-Lm1</strain>
    </source>
</reference>
<reference evidence="1" key="1">
    <citation type="journal article" date="2020" name="Nat. Commun.">
        <title>Large-scale genome sequencing of mycorrhizal fungi provides insights into the early evolution of symbiotic traits.</title>
        <authorList>
            <person name="Miyauchi S."/>
            <person name="Kiss E."/>
            <person name="Kuo A."/>
            <person name="Drula E."/>
            <person name="Kohler A."/>
            <person name="Sanchez-Garcia M."/>
            <person name="Morin E."/>
            <person name="Andreopoulos B."/>
            <person name="Barry K.W."/>
            <person name="Bonito G."/>
            <person name="Buee M."/>
            <person name="Carver A."/>
            <person name="Chen C."/>
            <person name="Cichocki N."/>
            <person name="Clum A."/>
            <person name="Culley D."/>
            <person name="Crous P.W."/>
            <person name="Fauchery L."/>
            <person name="Girlanda M."/>
            <person name="Hayes R.D."/>
            <person name="Keri Z."/>
            <person name="LaButti K."/>
            <person name="Lipzen A."/>
            <person name="Lombard V."/>
            <person name="Magnuson J."/>
            <person name="Maillard F."/>
            <person name="Murat C."/>
            <person name="Nolan M."/>
            <person name="Ohm R.A."/>
            <person name="Pangilinan J."/>
            <person name="Pereira M.F."/>
            <person name="Perotto S."/>
            <person name="Peter M."/>
            <person name="Pfister S."/>
            <person name="Riley R."/>
            <person name="Sitrit Y."/>
            <person name="Stielow J.B."/>
            <person name="Szollosi G."/>
            <person name="Zifcakova L."/>
            <person name="Stursova M."/>
            <person name="Spatafora J.W."/>
            <person name="Tedersoo L."/>
            <person name="Vaario L.M."/>
            <person name="Yamada A."/>
            <person name="Yan M."/>
            <person name="Wang P."/>
            <person name="Xu J."/>
            <person name="Bruns T."/>
            <person name="Baldrian P."/>
            <person name="Vilgalys R."/>
            <person name="Dunand C."/>
            <person name="Henrissat B."/>
            <person name="Grigoriev I.V."/>
            <person name="Hibbett D."/>
            <person name="Nagy L.G."/>
            <person name="Martin F.M."/>
        </authorList>
    </citation>
    <scope>NUCLEOTIDE SEQUENCE</scope>
    <source>
        <strain evidence="1">UH-Tt-Lm1</strain>
    </source>
</reference>
<dbReference type="AlphaFoldDB" id="A0A9P6L2W2"/>
<name>A0A9P6L2W2_9AGAM</name>
<gene>
    <name evidence="1" type="ORF">BJ322DRAFT_1086969</name>
</gene>
<protein>
    <submittedName>
        <fullName evidence="1">Uncharacterized protein</fullName>
    </submittedName>
</protein>
<comment type="caution">
    <text evidence="1">The sequence shown here is derived from an EMBL/GenBank/DDBJ whole genome shotgun (WGS) entry which is preliminary data.</text>
</comment>
<dbReference type="OrthoDB" id="2752681at2759"/>
<dbReference type="EMBL" id="WIUZ02000018">
    <property type="protein sequence ID" value="KAF9779871.1"/>
    <property type="molecule type" value="Genomic_DNA"/>
</dbReference>
<dbReference type="PANTHER" id="PTHR33129:SF1">
    <property type="entry name" value="ATP-BINDING PROTEIN"/>
    <property type="match status" value="1"/>
</dbReference>
<organism evidence="1 2">
    <name type="scientific">Thelephora terrestris</name>
    <dbReference type="NCBI Taxonomy" id="56493"/>
    <lineage>
        <taxon>Eukaryota</taxon>
        <taxon>Fungi</taxon>
        <taxon>Dikarya</taxon>
        <taxon>Basidiomycota</taxon>
        <taxon>Agaricomycotina</taxon>
        <taxon>Agaricomycetes</taxon>
        <taxon>Thelephorales</taxon>
        <taxon>Thelephoraceae</taxon>
        <taxon>Thelephora</taxon>
    </lineage>
</organism>